<feature type="transmembrane region" description="Helical" evidence="1">
    <location>
        <begin position="134"/>
        <end position="155"/>
    </location>
</feature>
<feature type="transmembrane region" description="Helical" evidence="1">
    <location>
        <begin position="12"/>
        <end position="32"/>
    </location>
</feature>
<dbReference type="Pfam" id="PF09335">
    <property type="entry name" value="VTT_dom"/>
    <property type="match status" value="1"/>
</dbReference>
<keyword evidence="1" id="KW-0812">Transmembrane</keyword>
<feature type="transmembrane region" description="Helical" evidence="1">
    <location>
        <begin position="52"/>
        <end position="79"/>
    </location>
</feature>
<keyword evidence="4" id="KW-1185">Reference proteome</keyword>
<feature type="domain" description="VTT" evidence="2">
    <location>
        <begin position="67"/>
        <end position="186"/>
    </location>
</feature>
<accession>A0ABZ2Z215</accession>
<reference evidence="3 4" key="1">
    <citation type="submission" date="2024-03" db="EMBL/GenBank/DDBJ databases">
        <title>Chitinophaga caseinilytica sp. nov., a casein hydrolysing bacterium isolated from forest soil.</title>
        <authorList>
            <person name="Lee D.S."/>
            <person name="Han D.M."/>
            <person name="Baek J.H."/>
            <person name="Choi D.G."/>
            <person name="Jeon J.H."/>
            <person name="Jeon C.O."/>
        </authorList>
    </citation>
    <scope>NUCLEOTIDE SEQUENCE [LARGE SCALE GENOMIC DNA]</scope>
    <source>
        <strain evidence="3 4">KACC 19118</strain>
    </source>
</reference>
<dbReference type="EMBL" id="CP150096">
    <property type="protein sequence ID" value="WZN44584.1"/>
    <property type="molecule type" value="Genomic_DNA"/>
</dbReference>
<protein>
    <submittedName>
        <fullName evidence="3">VTT domain-containing protein</fullName>
    </submittedName>
</protein>
<feature type="transmembrane region" description="Helical" evidence="1">
    <location>
        <begin position="86"/>
        <end position="114"/>
    </location>
</feature>
<evidence type="ECO:0000256" key="1">
    <source>
        <dbReference type="SAM" id="Phobius"/>
    </source>
</evidence>
<evidence type="ECO:0000313" key="4">
    <source>
        <dbReference type="Proteomes" id="UP001449657"/>
    </source>
</evidence>
<name>A0ABZ2Z215_9BACT</name>
<dbReference type="Proteomes" id="UP001449657">
    <property type="component" value="Chromosome"/>
</dbReference>
<organism evidence="3 4">
    <name type="scientific">Chitinophaga caseinilytica</name>
    <dbReference type="NCBI Taxonomy" id="2267521"/>
    <lineage>
        <taxon>Bacteria</taxon>
        <taxon>Pseudomonadati</taxon>
        <taxon>Bacteroidota</taxon>
        <taxon>Chitinophagia</taxon>
        <taxon>Chitinophagales</taxon>
        <taxon>Chitinophagaceae</taxon>
        <taxon>Chitinophaga</taxon>
    </lineage>
</organism>
<keyword evidence="1" id="KW-0472">Membrane</keyword>
<evidence type="ECO:0000259" key="2">
    <source>
        <dbReference type="Pfam" id="PF09335"/>
    </source>
</evidence>
<proteinExistence type="predicted"/>
<dbReference type="InterPro" id="IPR032816">
    <property type="entry name" value="VTT_dom"/>
</dbReference>
<dbReference type="RefSeq" id="WP_341839364.1">
    <property type="nucleotide sequence ID" value="NZ_CP149792.1"/>
</dbReference>
<sequence>MPRNDTSATGRTLRIIKVSVLLVAIALYVIFAQRFSTDDLTAFVGRYPGWTVAVFFAICVARGVALIPGTPFLAAGILLFRNEPWLLLGVFLASIAVVSWMLYHLSGWLGLAAWFEKHYPEKTERMRQRLQGPYGQWFVALWAFAPIAPTDLVCYVAGTLKIPLRKFLPALLAGEAVICTLYIFILRNI</sequence>
<feature type="transmembrane region" description="Helical" evidence="1">
    <location>
        <begin position="167"/>
        <end position="185"/>
    </location>
</feature>
<gene>
    <name evidence="3" type="ORF">WJU22_16945</name>
</gene>
<evidence type="ECO:0000313" key="3">
    <source>
        <dbReference type="EMBL" id="WZN44584.1"/>
    </source>
</evidence>
<keyword evidence="1" id="KW-1133">Transmembrane helix</keyword>